<dbReference type="VEuPathDB" id="ToxoDB:TGP89_267045"/>
<dbReference type="SMART" id="SM00174">
    <property type="entry name" value="RHO"/>
    <property type="match status" value="1"/>
</dbReference>
<comment type="caution">
    <text evidence="2">The sequence shown here is derived from an EMBL/GenBank/DDBJ whole genome shotgun (WGS) entry which is preliminary data.</text>
</comment>
<dbReference type="OrthoDB" id="331046at2759"/>
<protein>
    <submittedName>
        <fullName evidence="2">Ras family protein</fullName>
    </submittedName>
</protein>
<dbReference type="AlphaFoldDB" id="A0A086JCF0"/>
<dbReference type="Pfam" id="PF00071">
    <property type="entry name" value="Ras"/>
    <property type="match status" value="1"/>
</dbReference>
<dbReference type="Gene3D" id="3.40.50.300">
    <property type="entry name" value="P-loop containing nucleotide triphosphate hydrolases"/>
    <property type="match status" value="1"/>
</dbReference>
<evidence type="ECO:0000256" key="1">
    <source>
        <dbReference type="ARBA" id="ARBA00022741"/>
    </source>
</evidence>
<reference evidence="2 3" key="1">
    <citation type="submission" date="2014-03" db="EMBL/GenBank/DDBJ databases">
        <authorList>
            <person name="Sibley D."/>
            <person name="Venepally P."/>
            <person name="Karamycheva S."/>
            <person name="Hadjithomas M."/>
            <person name="Khan A."/>
            <person name="Brunk B."/>
            <person name="Roos D."/>
            <person name="Caler E."/>
            <person name="Lorenzi H."/>
        </authorList>
    </citation>
    <scope>NUCLEOTIDE SEQUENCE [LARGE SCALE GENOMIC DNA]</scope>
    <source>
        <strain evidence="3">p89</strain>
    </source>
</reference>
<keyword evidence="1" id="KW-0547">Nucleotide-binding</keyword>
<dbReference type="PRINTS" id="PR00449">
    <property type="entry name" value="RASTRNSFRMNG"/>
</dbReference>
<gene>
    <name evidence="2" type="ORF">TGP89_267045</name>
</gene>
<accession>A0A086JCF0</accession>
<dbReference type="PROSITE" id="PS51421">
    <property type="entry name" value="RAS"/>
    <property type="match status" value="1"/>
</dbReference>
<sequence length="194" mass="21825">MLTFTPVTRQPQDPIPRRSKPVRVALVGDSGVGKTTLLQCYSEGRDLSSREGFKVKAEPTLGVDYAKKRVRIKSEEICLHFWSLSGDAAFDEMRKEFYRESDAVVLIFDLTSRASFDRLSTWLRDLQTLLDDRRFTLFLCGYKADSASRVVEESDGRLWALKNGLPYFEVSSAGGQSVDALFESLILSLPLISS</sequence>
<dbReference type="InterPro" id="IPR027417">
    <property type="entry name" value="P-loop_NTPase"/>
</dbReference>
<dbReference type="EMBL" id="AEYI02002123">
    <property type="protein sequence ID" value="KFG29818.1"/>
    <property type="molecule type" value="Genomic_DNA"/>
</dbReference>
<dbReference type="InterPro" id="IPR001806">
    <property type="entry name" value="Small_GTPase"/>
</dbReference>
<dbReference type="SMART" id="SM00173">
    <property type="entry name" value="RAS"/>
    <property type="match status" value="1"/>
</dbReference>
<dbReference type="SUPFAM" id="SSF52540">
    <property type="entry name" value="P-loop containing nucleoside triphosphate hydrolases"/>
    <property type="match status" value="1"/>
</dbReference>
<evidence type="ECO:0000313" key="3">
    <source>
        <dbReference type="Proteomes" id="UP000028828"/>
    </source>
</evidence>
<dbReference type="GO" id="GO:0003924">
    <property type="term" value="F:GTPase activity"/>
    <property type="evidence" value="ECO:0007669"/>
    <property type="project" value="InterPro"/>
</dbReference>
<dbReference type="Proteomes" id="UP000028828">
    <property type="component" value="Unassembled WGS sequence"/>
</dbReference>
<dbReference type="InterPro" id="IPR005225">
    <property type="entry name" value="Small_GTP-bd"/>
</dbReference>
<dbReference type="PROSITE" id="PS51419">
    <property type="entry name" value="RAB"/>
    <property type="match status" value="1"/>
</dbReference>
<name>A0A086JCF0_TOXGO</name>
<evidence type="ECO:0000313" key="2">
    <source>
        <dbReference type="EMBL" id="KFG29818.1"/>
    </source>
</evidence>
<dbReference type="GO" id="GO:0005525">
    <property type="term" value="F:GTP binding"/>
    <property type="evidence" value="ECO:0007669"/>
    <property type="project" value="InterPro"/>
</dbReference>
<dbReference type="SMART" id="SM00175">
    <property type="entry name" value="RAB"/>
    <property type="match status" value="1"/>
</dbReference>
<dbReference type="PANTHER" id="PTHR47978">
    <property type="match status" value="1"/>
</dbReference>
<proteinExistence type="predicted"/>
<organism evidence="2 3">
    <name type="scientific">Toxoplasma gondii p89</name>
    <dbReference type="NCBI Taxonomy" id="943119"/>
    <lineage>
        <taxon>Eukaryota</taxon>
        <taxon>Sar</taxon>
        <taxon>Alveolata</taxon>
        <taxon>Apicomplexa</taxon>
        <taxon>Conoidasida</taxon>
        <taxon>Coccidia</taxon>
        <taxon>Eucoccidiorida</taxon>
        <taxon>Eimeriorina</taxon>
        <taxon>Sarcocystidae</taxon>
        <taxon>Toxoplasma</taxon>
    </lineage>
</organism>
<dbReference type="NCBIfam" id="TIGR00231">
    <property type="entry name" value="small_GTP"/>
    <property type="match status" value="1"/>
</dbReference>